<gene>
    <name evidence="3" type="ORF">F9B74_00325</name>
</gene>
<dbReference type="PANTHER" id="PTHR33747:SF1">
    <property type="entry name" value="ADENYLATE CYCLASE-ASSOCIATED CAP C-TERMINAL DOMAIN-CONTAINING PROTEIN"/>
    <property type="match status" value="1"/>
</dbReference>
<evidence type="ECO:0000313" key="4">
    <source>
        <dbReference type="Proteomes" id="UP000477651"/>
    </source>
</evidence>
<protein>
    <recommendedName>
        <fullName evidence="1">UPF0225 protein F9B74_00325</fullName>
    </recommendedName>
</protein>
<evidence type="ECO:0000259" key="2">
    <source>
        <dbReference type="Pfam" id="PF17775"/>
    </source>
</evidence>
<dbReference type="EMBL" id="JAAGYR010000001">
    <property type="protein sequence ID" value="NEN74776.1"/>
    <property type="molecule type" value="Genomic_DNA"/>
</dbReference>
<evidence type="ECO:0000313" key="3">
    <source>
        <dbReference type="EMBL" id="NEN74776.1"/>
    </source>
</evidence>
<dbReference type="InterPro" id="IPR048469">
    <property type="entry name" value="YchJ-like_M"/>
</dbReference>
<dbReference type="InterPro" id="IPR032710">
    <property type="entry name" value="NTF2-like_dom_sf"/>
</dbReference>
<organism evidence="3 4">
    <name type="scientific">Pelistega ratti</name>
    <dbReference type="NCBI Taxonomy" id="2652177"/>
    <lineage>
        <taxon>Bacteria</taxon>
        <taxon>Pseudomonadati</taxon>
        <taxon>Pseudomonadota</taxon>
        <taxon>Betaproteobacteria</taxon>
        <taxon>Burkholderiales</taxon>
        <taxon>Alcaligenaceae</taxon>
        <taxon>Pelistega</taxon>
    </lineage>
</organism>
<feature type="domain" description="YchJ-like middle NTF2-like" evidence="2">
    <location>
        <begin position="30"/>
        <end position="126"/>
    </location>
</feature>
<sequence>MSKQCPCGSYQPYTVCCEPFHLWQQFPKAAEQLMRSRYSAYVLHQIDYIIQTTLPIQQKQLDYEAIRQWSIQTDWQGLKVIQTKYLQGTHQAKVTFEAYYQEEGELKVHHEVSTFIKIAQRWYFKDPTVC</sequence>
<dbReference type="Proteomes" id="UP000477651">
    <property type="component" value="Unassembled WGS sequence"/>
</dbReference>
<dbReference type="RefSeq" id="WP_163763593.1">
    <property type="nucleotide sequence ID" value="NZ_JAAGYR010000001.1"/>
</dbReference>
<dbReference type="InterPro" id="IPR023006">
    <property type="entry name" value="YchJ-like"/>
</dbReference>
<dbReference type="Pfam" id="PF17775">
    <property type="entry name" value="YchJ_M-like"/>
    <property type="match status" value="1"/>
</dbReference>
<dbReference type="SUPFAM" id="SSF54427">
    <property type="entry name" value="NTF2-like"/>
    <property type="match status" value="1"/>
</dbReference>
<reference evidence="3 4" key="1">
    <citation type="submission" date="2020-02" db="EMBL/GenBank/DDBJ databases">
        <title>Pelistega sp. NLN82 were isolated from wild rodents of the Hainan Island.</title>
        <authorList>
            <person name="Niu N."/>
            <person name="Zhou J."/>
        </authorList>
    </citation>
    <scope>NUCLEOTIDE SEQUENCE [LARGE SCALE GENOMIC DNA]</scope>
    <source>
        <strain evidence="3 4">NLN82</strain>
    </source>
</reference>
<proteinExistence type="inferred from homology"/>
<accession>A0A6L9Y3K1</accession>
<dbReference type="HAMAP" id="MF_00612">
    <property type="entry name" value="UPF0225"/>
    <property type="match status" value="1"/>
</dbReference>
<comment type="caution">
    <text evidence="3">The sequence shown here is derived from an EMBL/GenBank/DDBJ whole genome shotgun (WGS) entry which is preliminary data.</text>
</comment>
<keyword evidence="4" id="KW-1185">Reference proteome</keyword>
<name>A0A6L9Y3K1_9BURK</name>
<evidence type="ECO:0000256" key="1">
    <source>
        <dbReference type="HAMAP-Rule" id="MF_00612"/>
    </source>
</evidence>
<comment type="similarity">
    <text evidence="1">Belongs to the UPF0225 family.</text>
</comment>
<dbReference type="NCBIfam" id="NF002486">
    <property type="entry name" value="PRK01752.1"/>
    <property type="match status" value="1"/>
</dbReference>
<dbReference type="PANTHER" id="PTHR33747">
    <property type="entry name" value="UPF0225 PROTEIN SCO1677"/>
    <property type="match status" value="1"/>
</dbReference>
<dbReference type="Gene3D" id="3.10.450.50">
    <property type="match status" value="1"/>
</dbReference>
<dbReference type="AlphaFoldDB" id="A0A6L9Y3K1"/>